<evidence type="ECO:0000256" key="9">
    <source>
        <dbReference type="SAM" id="Phobius"/>
    </source>
</evidence>
<dbReference type="InterPro" id="IPR011527">
    <property type="entry name" value="ABC1_TM_dom"/>
</dbReference>
<comment type="subcellular location">
    <subcellularLocation>
        <location evidence="1">Cell membrane</location>
        <topology evidence="1">Multi-pass membrane protein</topology>
    </subcellularLocation>
</comment>
<evidence type="ECO:0000256" key="4">
    <source>
        <dbReference type="ARBA" id="ARBA00022692"/>
    </source>
</evidence>
<protein>
    <recommendedName>
        <fullName evidence="14">ABC transporter ATP-binding protein</fullName>
    </recommendedName>
</protein>
<dbReference type="PROSITE" id="PS50929">
    <property type="entry name" value="ABC_TM1F"/>
    <property type="match status" value="1"/>
</dbReference>
<dbReference type="PANTHER" id="PTHR24221:SF632">
    <property type="entry name" value="ATP-DEPENDENT LIPID A-CORE FLIPPASE"/>
    <property type="match status" value="1"/>
</dbReference>
<dbReference type="RefSeq" id="WP_114282377.1">
    <property type="nucleotide sequence ID" value="NZ_PSYR01000001.1"/>
</dbReference>
<evidence type="ECO:0000259" key="10">
    <source>
        <dbReference type="PROSITE" id="PS50893"/>
    </source>
</evidence>
<gene>
    <name evidence="12" type="ORF">C4900_04320</name>
</gene>
<name>A0A368HHY2_9GAMM</name>
<dbReference type="InterPro" id="IPR039421">
    <property type="entry name" value="Type_1_exporter"/>
</dbReference>
<sequence>MMRTLWRILRPGERREALRIFLWMVITSGFEMLGVGVVLPVAMFLVDPRHVMAMPAVRTVERFLGISSGRDFAVALALMLLVVIGAKAVVVSRGYRRQFGFLYRLQKDLSDRLLAGYMAAPYAFHLTRNSTDLLKNVRGEIPVLTDGVLLPGLQLISELVVSLAVFGLLMAVSPGLTLGIGIVLGAAFAVVFRATRMRSERLGRARQDALTSMFRHAATGLSAIKDLTVLDRQDRLLSQHEQATRRYSEASAAQMVTVHMPRLAIEGLAFAGLIGILLYAEWILRRPQAAIPLMAMYAMAVFRLMPSLTKMLNAAMSIRFNRATIAIVAQALTEVAPTGDEETASVALPFSREITLCNFSYSYPGSARHALEGVDLTIAKGSAVAFVGPSGAGKSTLADVLLGLLQGNGDVLVDGEPLAPGAMKAWRRQIGYVPQQVYLADDTVAANVAFGVAEHEIDRKAVMRALTTAQLMHFVAELPAGIDTEIGDRGARLSGGQRQRLGIARALYHDPAILVLDEATSALDGPTETDLVAAITALARHKTLIVIAHRLSTVACCDQVVLLEGGRVVARGVFAELARQHAFFQGGGPLAASSVA</sequence>
<evidence type="ECO:0000313" key="13">
    <source>
        <dbReference type="Proteomes" id="UP000253250"/>
    </source>
</evidence>
<feature type="transmembrane region" description="Helical" evidence="9">
    <location>
        <begin position="20"/>
        <end position="46"/>
    </location>
</feature>
<evidence type="ECO:0000256" key="8">
    <source>
        <dbReference type="ARBA" id="ARBA00023136"/>
    </source>
</evidence>
<dbReference type="PANTHER" id="PTHR24221">
    <property type="entry name" value="ATP-BINDING CASSETTE SUB-FAMILY B"/>
    <property type="match status" value="1"/>
</dbReference>
<organism evidence="12 13">
    <name type="scientific">Acidiferrobacter thiooxydans</name>
    <dbReference type="NCBI Taxonomy" id="163359"/>
    <lineage>
        <taxon>Bacteria</taxon>
        <taxon>Pseudomonadati</taxon>
        <taxon>Pseudomonadota</taxon>
        <taxon>Gammaproteobacteria</taxon>
        <taxon>Acidiferrobacterales</taxon>
        <taxon>Acidiferrobacteraceae</taxon>
        <taxon>Acidiferrobacter</taxon>
    </lineage>
</organism>
<dbReference type="FunFam" id="3.40.50.300:FF:000299">
    <property type="entry name" value="ABC transporter ATP-binding protein/permease"/>
    <property type="match status" value="1"/>
</dbReference>
<dbReference type="GO" id="GO:0005524">
    <property type="term" value="F:ATP binding"/>
    <property type="evidence" value="ECO:0007669"/>
    <property type="project" value="UniProtKB-KW"/>
</dbReference>
<keyword evidence="5" id="KW-0547">Nucleotide-binding</keyword>
<evidence type="ECO:0000256" key="7">
    <source>
        <dbReference type="ARBA" id="ARBA00022989"/>
    </source>
</evidence>
<feature type="transmembrane region" description="Helical" evidence="9">
    <location>
        <begin position="263"/>
        <end position="284"/>
    </location>
</feature>
<dbReference type="Pfam" id="PF00005">
    <property type="entry name" value="ABC_tran"/>
    <property type="match status" value="1"/>
</dbReference>
<dbReference type="InterPro" id="IPR036640">
    <property type="entry name" value="ABC1_TM_sf"/>
</dbReference>
<evidence type="ECO:0000256" key="2">
    <source>
        <dbReference type="ARBA" id="ARBA00022448"/>
    </source>
</evidence>
<evidence type="ECO:0000256" key="3">
    <source>
        <dbReference type="ARBA" id="ARBA00022475"/>
    </source>
</evidence>
<dbReference type="Gene3D" id="1.20.1560.10">
    <property type="entry name" value="ABC transporter type 1, transmembrane domain"/>
    <property type="match status" value="1"/>
</dbReference>
<dbReference type="OrthoDB" id="6336411at2"/>
<feature type="transmembrane region" description="Helical" evidence="9">
    <location>
        <begin position="72"/>
        <end position="90"/>
    </location>
</feature>
<feature type="transmembrane region" description="Helical" evidence="9">
    <location>
        <begin position="176"/>
        <end position="194"/>
    </location>
</feature>
<keyword evidence="3" id="KW-1003">Cell membrane</keyword>
<feature type="transmembrane region" description="Helical" evidence="9">
    <location>
        <begin position="148"/>
        <end position="170"/>
    </location>
</feature>
<accession>A0A368HHY2</accession>
<evidence type="ECO:0000259" key="11">
    <source>
        <dbReference type="PROSITE" id="PS50929"/>
    </source>
</evidence>
<reference evidence="12 13" key="1">
    <citation type="submission" date="2018-02" db="EMBL/GenBank/DDBJ databases">
        <title>Insights into the biology of acidophilic members of the Acidiferrobacteraceae family derived from comparative genomic analyses.</title>
        <authorList>
            <person name="Issotta F."/>
            <person name="Thyssen C."/>
            <person name="Mena C."/>
            <person name="Moya A."/>
            <person name="Bellenberg S."/>
            <person name="Sproer C."/>
            <person name="Covarrubias P.C."/>
            <person name="Sand W."/>
            <person name="Quatrini R."/>
            <person name="Vera M."/>
        </authorList>
    </citation>
    <scope>NUCLEOTIDE SEQUENCE [LARGE SCALE GENOMIC DNA]</scope>
    <source>
        <strain evidence="13">m-1</strain>
    </source>
</reference>
<feature type="domain" description="ABC transmembrane type-1" evidence="11">
    <location>
        <begin position="20"/>
        <end position="318"/>
    </location>
</feature>
<dbReference type="SUPFAM" id="SSF52540">
    <property type="entry name" value="P-loop containing nucleoside triphosphate hydrolases"/>
    <property type="match status" value="1"/>
</dbReference>
<dbReference type="GO" id="GO:0034040">
    <property type="term" value="F:ATPase-coupled lipid transmembrane transporter activity"/>
    <property type="evidence" value="ECO:0007669"/>
    <property type="project" value="TreeGrafter"/>
</dbReference>
<dbReference type="InterPro" id="IPR027417">
    <property type="entry name" value="P-loop_NTPase"/>
</dbReference>
<keyword evidence="13" id="KW-1185">Reference proteome</keyword>
<dbReference type="Proteomes" id="UP000253250">
    <property type="component" value="Unassembled WGS sequence"/>
</dbReference>
<keyword evidence="8 9" id="KW-0472">Membrane</keyword>
<dbReference type="PROSITE" id="PS00211">
    <property type="entry name" value="ABC_TRANSPORTER_1"/>
    <property type="match status" value="1"/>
</dbReference>
<dbReference type="InterPro" id="IPR003439">
    <property type="entry name" value="ABC_transporter-like_ATP-bd"/>
</dbReference>
<evidence type="ECO:0000256" key="1">
    <source>
        <dbReference type="ARBA" id="ARBA00004651"/>
    </source>
</evidence>
<dbReference type="InterPro" id="IPR017871">
    <property type="entry name" value="ABC_transporter-like_CS"/>
</dbReference>
<dbReference type="PROSITE" id="PS50893">
    <property type="entry name" value="ABC_TRANSPORTER_2"/>
    <property type="match status" value="1"/>
</dbReference>
<evidence type="ECO:0008006" key="14">
    <source>
        <dbReference type="Google" id="ProtNLM"/>
    </source>
</evidence>
<dbReference type="GO" id="GO:0005886">
    <property type="term" value="C:plasma membrane"/>
    <property type="evidence" value="ECO:0007669"/>
    <property type="project" value="UniProtKB-SubCell"/>
</dbReference>
<dbReference type="InterPro" id="IPR003593">
    <property type="entry name" value="AAA+_ATPase"/>
</dbReference>
<dbReference type="AlphaFoldDB" id="A0A368HHY2"/>
<keyword evidence="4 9" id="KW-0812">Transmembrane</keyword>
<keyword evidence="2" id="KW-0813">Transport</keyword>
<dbReference type="GO" id="GO:0140359">
    <property type="term" value="F:ABC-type transporter activity"/>
    <property type="evidence" value="ECO:0007669"/>
    <property type="project" value="InterPro"/>
</dbReference>
<feature type="domain" description="ABC transporter" evidence="10">
    <location>
        <begin position="354"/>
        <end position="590"/>
    </location>
</feature>
<dbReference type="SUPFAM" id="SSF90123">
    <property type="entry name" value="ABC transporter transmembrane region"/>
    <property type="match status" value="1"/>
</dbReference>
<evidence type="ECO:0000313" key="12">
    <source>
        <dbReference type="EMBL" id="RCN58982.1"/>
    </source>
</evidence>
<evidence type="ECO:0000256" key="5">
    <source>
        <dbReference type="ARBA" id="ARBA00022741"/>
    </source>
</evidence>
<dbReference type="Pfam" id="PF00664">
    <property type="entry name" value="ABC_membrane"/>
    <property type="match status" value="1"/>
</dbReference>
<proteinExistence type="predicted"/>
<evidence type="ECO:0000256" key="6">
    <source>
        <dbReference type="ARBA" id="ARBA00022840"/>
    </source>
</evidence>
<dbReference type="GO" id="GO:0016887">
    <property type="term" value="F:ATP hydrolysis activity"/>
    <property type="evidence" value="ECO:0007669"/>
    <property type="project" value="InterPro"/>
</dbReference>
<keyword evidence="6" id="KW-0067">ATP-binding</keyword>
<dbReference type="Gene3D" id="3.40.50.300">
    <property type="entry name" value="P-loop containing nucleotide triphosphate hydrolases"/>
    <property type="match status" value="1"/>
</dbReference>
<keyword evidence="7 9" id="KW-1133">Transmembrane helix</keyword>
<dbReference type="EMBL" id="PSYR01000001">
    <property type="protein sequence ID" value="RCN58982.1"/>
    <property type="molecule type" value="Genomic_DNA"/>
</dbReference>
<dbReference type="SMART" id="SM00382">
    <property type="entry name" value="AAA"/>
    <property type="match status" value="1"/>
</dbReference>
<comment type="caution">
    <text evidence="12">The sequence shown here is derived from an EMBL/GenBank/DDBJ whole genome shotgun (WGS) entry which is preliminary data.</text>
</comment>